<dbReference type="GO" id="GO:0020037">
    <property type="term" value="F:heme binding"/>
    <property type="evidence" value="ECO:0007669"/>
    <property type="project" value="InterPro"/>
</dbReference>
<reference evidence="5 6" key="1">
    <citation type="journal article" date="2019" name="Nat. Plants">
        <title>Stout camphor tree genome fills gaps in understanding of flowering plant genome evolution.</title>
        <authorList>
            <person name="Chaw S.M."/>
            <person name="Liu Y.C."/>
            <person name="Wu Y.W."/>
            <person name="Wang H.Y."/>
            <person name="Lin C.I."/>
            <person name="Wu C.S."/>
            <person name="Ke H.M."/>
            <person name="Chang L.Y."/>
            <person name="Hsu C.Y."/>
            <person name="Yang H.T."/>
            <person name="Sudianto E."/>
            <person name="Hsu M.H."/>
            <person name="Wu K.P."/>
            <person name="Wang L.N."/>
            <person name="Leebens-Mack J.H."/>
            <person name="Tsai I.J."/>
        </authorList>
    </citation>
    <scope>NUCLEOTIDE SEQUENCE [LARGE SCALE GENOMIC DNA]</scope>
    <source>
        <strain evidence="6">cv. Chaw 1501</strain>
        <tissue evidence="5">Young leaves</tissue>
    </source>
</reference>
<dbReference type="Proteomes" id="UP000283530">
    <property type="component" value="Unassembled WGS sequence"/>
</dbReference>
<keyword evidence="4" id="KW-0408">Iron</keyword>
<gene>
    <name evidence="5" type="ORF">CKAN_00799200</name>
</gene>
<dbReference type="GO" id="GO:0004497">
    <property type="term" value="F:monooxygenase activity"/>
    <property type="evidence" value="ECO:0007669"/>
    <property type="project" value="InterPro"/>
</dbReference>
<accession>A0A443NLM3</accession>
<dbReference type="PANTHER" id="PTHR24296">
    <property type="entry name" value="CYTOCHROME P450"/>
    <property type="match status" value="1"/>
</dbReference>
<dbReference type="OrthoDB" id="1470350at2759"/>
<evidence type="ECO:0000256" key="4">
    <source>
        <dbReference type="ARBA" id="ARBA00023004"/>
    </source>
</evidence>
<proteinExistence type="inferred from homology"/>
<keyword evidence="3" id="KW-0560">Oxidoreductase</keyword>
<protein>
    <submittedName>
        <fullName evidence="5">Alkane hydroxylase MAH1-like protein</fullName>
    </submittedName>
</protein>
<dbReference type="Gene3D" id="1.10.630.10">
    <property type="entry name" value="Cytochrome P450"/>
    <property type="match status" value="1"/>
</dbReference>
<organism evidence="5 6">
    <name type="scientific">Cinnamomum micranthum f. kanehirae</name>
    <dbReference type="NCBI Taxonomy" id="337451"/>
    <lineage>
        <taxon>Eukaryota</taxon>
        <taxon>Viridiplantae</taxon>
        <taxon>Streptophyta</taxon>
        <taxon>Embryophyta</taxon>
        <taxon>Tracheophyta</taxon>
        <taxon>Spermatophyta</taxon>
        <taxon>Magnoliopsida</taxon>
        <taxon>Magnoliidae</taxon>
        <taxon>Laurales</taxon>
        <taxon>Lauraceae</taxon>
        <taxon>Cinnamomum</taxon>
    </lineage>
</organism>
<dbReference type="InterPro" id="IPR036396">
    <property type="entry name" value="Cyt_P450_sf"/>
</dbReference>
<keyword evidence="2" id="KW-0479">Metal-binding</keyword>
<evidence type="ECO:0000256" key="3">
    <source>
        <dbReference type="ARBA" id="ARBA00023002"/>
    </source>
</evidence>
<comment type="similarity">
    <text evidence="1">Belongs to the cytochrome P450 family.</text>
</comment>
<dbReference type="STRING" id="337451.A0A443NLM3"/>
<sequence length="285" mass="32824">MYQSHNLFSYKMFMDLAFFFIPSSKNPLSFPLHFLCFALLSFHFICNDNGVVCEDHGLLDLPKCFAIICFFIVRSLFQKNKPMVKWPVVGMLPSLLLNVHRLHDWYTEVLRTNGCTILFEGPWLSGMKMQVTSDPRNLTHILGMAHFSNYPKGQDFYEKFDLLGDGILGADYGSWKVQRKMAHAHFRTKRFRNWFVKTGQEKVEKGLIPVLQIDRSSRVEAHGLAGHFAEVHLRRYVHLGVWCRPRLPHDRAPKGPHCQSHGRVPRSYFAATHGAQVLVEAPQVA</sequence>
<dbReference type="GO" id="GO:0005506">
    <property type="term" value="F:iron ion binding"/>
    <property type="evidence" value="ECO:0007669"/>
    <property type="project" value="InterPro"/>
</dbReference>
<evidence type="ECO:0000313" key="5">
    <source>
        <dbReference type="EMBL" id="RWR79420.1"/>
    </source>
</evidence>
<dbReference type="SUPFAM" id="SSF48264">
    <property type="entry name" value="Cytochrome P450"/>
    <property type="match status" value="1"/>
</dbReference>
<keyword evidence="6" id="KW-1185">Reference proteome</keyword>
<evidence type="ECO:0000313" key="6">
    <source>
        <dbReference type="Proteomes" id="UP000283530"/>
    </source>
</evidence>
<evidence type="ECO:0000256" key="1">
    <source>
        <dbReference type="ARBA" id="ARBA00010617"/>
    </source>
</evidence>
<comment type="caution">
    <text evidence="5">The sequence shown here is derived from an EMBL/GenBank/DDBJ whole genome shotgun (WGS) entry which is preliminary data.</text>
</comment>
<dbReference type="GO" id="GO:0016705">
    <property type="term" value="F:oxidoreductase activity, acting on paired donors, with incorporation or reduction of molecular oxygen"/>
    <property type="evidence" value="ECO:0007669"/>
    <property type="project" value="InterPro"/>
</dbReference>
<dbReference type="EMBL" id="QPKB01000003">
    <property type="protein sequence ID" value="RWR79420.1"/>
    <property type="molecule type" value="Genomic_DNA"/>
</dbReference>
<evidence type="ECO:0000256" key="2">
    <source>
        <dbReference type="ARBA" id="ARBA00022723"/>
    </source>
</evidence>
<name>A0A443NLM3_9MAGN</name>
<dbReference type="AlphaFoldDB" id="A0A443NLM3"/>